<comment type="caution">
    <text evidence="7">The sequence shown here is derived from an EMBL/GenBank/DDBJ whole genome shotgun (WGS) entry which is preliminary data.</text>
</comment>
<dbReference type="AlphaFoldDB" id="A0A2A4JH95"/>
<dbReference type="SUPFAM" id="SSF48334">
    <property type="entry name" value="DNA repair protein MutS, domain III"/>
    <property type="match status" value="2"/>
</dbReference>
<dbReference type="Gene3D" id="1.10.1420.10">
    <property type="match status" value="1"/>
</dbReference>
<dbReference type="GO" id="GO:0005524">
    <property type="term" value="F:ATP binding"/>
    <property type="evidence" value="ECO:0007669"/>
    <property type="project" value="UniProtKB-KW"/>
</dbReference>
<dbReference type="InterPro" id="IPR007696">
    <property type="entry name" value="DNA_mismatch_repair_MutS_core"/>
</dbReference>
<dbReference type="GO" id="GO:0030983">
    <property type="term" value="F:mismatched DNA binding"/>
    <property type="evidence" value="ECO:0007669"/>
    <property type="project" value="InterPro"/>
</dbReference>
<evidence type="ECO:0000256" key="3">
    <source>
        <dbReference type="ARBA" id="ARBA00022840"/>
    </source>
</evidence>
<keyword evidence="5" id="KW-1133">Transmembrane helix</keyword>
<comment type="similarity">
    <text evidence="1">Belongs to the DNA mismatch repair MutS family.</text>
</comment>
<dbReference type="Pfam" id="PF00488">
    <property type="entry name" value="MutS_V"/>
    <property type="match status" value="1"/>
</dbReference>
<keyword evidence="3" id="KW-0067">ATP-binding</keyword>
<dbReference type="SUPFAM" id="SSF52540">
    <property type="entry name" value="P-loop containing nucleoside triphosphate hydrolases"/>
    <property type="match status" value="2"/>
</dbReference>
<dbReference type="GO" id="GO:0005634">
    <property type="term" value="C:nucleus"/>
    <property type="evidence" value="ECO:0007669"/>
    <property type="project" value="TreeGrafter"/>
</dbReference>
<dbReference type="GO" id="GO:0006298">
    <property type="term" value="P:mismatch repair"/>
    <property type="evidence" value="ECO:0007669"/>
    <property type="project" value="InterPro"/>
</dbReference>
<keyword evidence="2" id="KW-0547">Nucleotide-binding</keyword>
<dbReference type="InterPro" id="IPR000432">
    <property type="entry name" value="DNA_mismatch_repair_MutS_C"/>
</dbReference>
<dbReference type="InterPro" id="IPR027417">
    <property type="entry name" value="P-loop_NTPase"/>
</dbReference>
<gene>
    <name evidence="7" type="ORF">B5V51_2578</name>
</gene>
<dbReference type="PANTHER" id="PTHR11361:SF20">
    <property type="entry name" value="MUTS PROTEIN HOMOLOG 5"/>
    <property type="match status" value="1"/>
</dbReference>
<dbReference type="InterPro" id="IPR036187">
    <property type="entry name" value="DNA_mismatch_repair_MutS_sf"/>
</dbReference>
<accession>A0A2A4JH95</accession>
<dbReference type="PROSITE" id="PS00486">
    <property type="entry name" value="DNA_MISMATCH_REPAIR_2"/>
    <property type="match status" value="1"/>
</dbReference>
<dbReference type="Pfam" id="PF05192">
    <property type="entry name" value="MutS_III"/>
    <property type="match status" value="1"/>
</dbReference>
<name>A0A2A4JH95_HELVI</name>
<keyword evidence="5" id="KW-0472">Membrane</keyword>
<dbReference type="STRING" id="7102.A0A2A4JH95"/>
<dbReference type="EMBL" id="NWSH01001581">
    <property type="protein sequence ID" value="PCG70800.1"/>
    <property type="molecule type" value="Genomic_DNA"/>
</dbReference>
<proteinExistence type="inferred from homology"/>
<dbReference type="Gene3D" id="3.40.50.300">
    <property type="entry name" value="P-loop containing nucleotide triphosphate hydrolases"/>
    <property type="match status" value="2"/>
</dbReference>
<evidence type="ECO:0000256" key="2">
    <source>
        <dbReference type="ARBA" id="ARBA00022741"/>
    </source>
</evidence>
<dbReference type="SMART" id="SM00534">
    <property type="entry name" value="MUTSac"/>
    <property type="match status" value="1"/>
</dbReference>
<evidence type="ECO:0000256" key="1">
    <source>
        <dbReference type="ARBA" id="ARBA00006271"/>
    </source>
</evidence>
<evidence type="ECO:0000256" key="5">
    <source>
        <dbReference type="SAM" id="Phobius"/>
    </source>
</evidence>
<protein>
    <recommendedName>
        <fullName evidence="6">DNA mismatch repair proteins mutS family domain-containing protein</fullName>
    </recommendedName>
</protein>
<keyword evidence="5" id="KW-0812">Transmembrane</keyword>
<dbReference type="GO" id="GO:0140664">
    <property type="term" value="F:ATP-dependent DNA damage sensor activity"/>
    <property type="evidence" value="ECO:0007669"/>
    <property type="project" value="InterPro"/>
</dbReference>
<dbReference type="InterPro" id="IPR017261">
    <property type="entry name" value="DNA_mismatch_repair_MutS/MSH"/>
</dbReference>
<dbReference type="InterPro" id="IPR045076">
    <property type="entry name" value="MutS"/>
</dbReference>
<dbReference type="SMART" id="SM00533">
    <property type="entry name" value="MUTSd"/>
    <property type="match status" value="1"/>
</dbReference>
<sequence length="1004" mass="113053">MEETSSDAASAPVCQGTISSINMNSNQSENHFVIAKCRRNDDPLANGQQETSEETEMEELFILEEIVDRPPEFQMFASLFRQVEPMCILLDGKNQGTFVQTVKRTVFDNDSNDEGRCKLTFLSAKEYSFEACKRRIFSLSLPTEPSNASEDERSQYLRTVLDFSQTQSVHSLGALLRYLDLNWAKLSMDLHSKPEFLSLRIISLADIVTIDEDTYRGLQVFRALAHPSAYKRGVRGSAREGLSLCQLFSRCSSKLGQSRLRVLLQHPTSNLAILKSRQDVVEYFMKPQNDALMRNICSSMRFIKNVHVCSDNFHCKGVVEILRVRKRWQANLNCCQTLYNAVLICEMCESAGKVSDFLEQLACFDNTKLYEMALYMNRIIDFDLSKTEGKFTVKPGVDPELDMKKQTMASLHGLMSETAKVEMERLPPYIQECSMLYMPHLGYLLGVKVWADNLTAEDKDLPDMKFMFQNNDYIHYKSKGCEELDVMIGDTYPEIVAHETRIMMRLTSVMLQHLHTLAAVVDKCAELDCLIAISKVSKEFNYVRPTLTTEKIISIKQGRHPLYMLTCDNFVPNDVESSAEEGCVKILTAPNSSGKSVYMKQIEKQTMASLHGLMSETAKVEMERLPPYIQECSMLYMPHLGYLLGVKVWADNLTAEDKDLPDMKFMFQNNDYIHYKSKGCEELDVMIGDTYPEIVAHETRIMMRLTSVMLQHLHTLAAVVDKCAELDCLIAISKVSKEFNYVRPTLTTEKIISIKQGRHPLYMLTCDNFVPNDVESSAEEGCVKILTAPNSSGKSVYMKQIGLIVYLAHIGAFVPAAAATIGVLRHVRTRLHSTECVAAHMSAFLIDLRQMALALQESTSNSLLIVDEFGKGTSATDGLALLAACLNTLLFRGEECPHVLLATHYLNIKEFIVESPLVRFLRFEYMLQDGEPVFLFRACSGGADSSFALQVAAASGLSAHTLARAKTVIEHVMNNSLPTENKRITAKLNACVDKIKNKLLTDNI</sequence>
<feature type="transmembrane region" description="Helical" evidence="5">
    <location>
        <begin position="803"/>
        <end position="824"/>
    </location>
</feature>
<evidence type="ECO:0000256" key="4">
    <source>
        <dbReference type="ARBA" id="ARBA00023125"/>
    </source>
</evidence>
<dbReference type="PIRSF" id="PIRSF037677">
    <property type="entry name" value="DNA_mis_repair_Msh6"/>
    <property type="match status" value="1"/>
</dbReference>
<organism evidence="7">
    <name type="scientific">Heliothis virescens</name>
    <name type="common">Tobacco budworm moth</name>
    <dbReference type="NCBI Taxonomy" id="7102"/>
    <lineage>
        <taxon>Eukaryota</taxon>
        <taxon>Metazoa</taxon>
        <taxon>Ecdysozoa</taxon>
        <taxon>Arthropoda</taxon>
        <taxon>Hexapoda</taxon>
        <taxon>Insecta</taxon>
        <taxon>Pterygota</taxon>
        <taxon>Neoptera</taxon>
        <taxon>Endopterygota</taxon>
        <taxon>Lepidoptera</taxon>
        <taxon>Glossata</taxon>
        <taxon>Ditrysia</taxon>
        <taxon>Noctuoidea</taxon>
        <taxon>Noctuidae</taxon>
        <taxon>Heliothinae</taxon>
        <taxon>Heliothis</taxon>
    </lineage>
</organism>
<evidence type="ECO:0000313" key="7">
    <source>
        <dbReference type="EMBL" id="PCG70800.1"/>
    </source>
</evidence>
<evidence type="ECO:0000259" key="6">
    <source>
        <dbReference type="PROSITE" id="PS00486"/>
    </source>
</evidence>
<feature type="domain" description="DNA mismatch repair proteins mutS family" evidence="6">
    <location>
        <begin position="862"/>
        <end position="878"/>
    </location>
</feature>
<dbReference type="GO" id="GO:0051026">
    <property type="term" value="P:chiasma assembly"/>
    <property type="evidence" value="ECO:0007669"/>
    <property type="project" value="TreeGrafter"/>
</dbReference>
<keyword evidence="4" id="KW-0238">DNA-binding</keyword>
<reference evidence="7" key="1">
    <citation type="submission" date="2017-09" db="EMBL/GenBank/DDBJ databases">
        <title>Contemporary evolution of a Lepidopteran species, Heliothis virescens, in response to modern agricultural practices.</title>
        <authorList>
            <person name="Fritz M.L."/>
            <person name="Deyonke A.M."/>
            <person name="Papanicolaou A."/>
            <person name="Micinski S."/>
            <person name="Westbrook J."/>
            <person name="Gould F."/>
        </authorList>
    </citation>
    <scope>NUCLEOTIDE SEQUENCE [LARGE SCALE GENOMIC DNA]</scope>
    <source>
        <strain evidence="7">HvINT-</strain>
        <tissue evidence="7">Whole body</tissue>
    </source>
</reference>
<dbReference type="PANTHER" id="PTHR11361">
    <property type="entry name" value="DNA MISMATCH REPAIR PROTEIN MUTS FAMILY MEMBER"/>
    <property type="match status" value="1"/>
</dbReference>